<gene>
    <name evidence="2" type="ORF">FBZ92_105187</name>
</gene>
<dbReference type="PANTHER" id="PTHR36180:SF2">
    <property type="entry name" value="BRO FAMILY PROTEIN"/>
    <property type="match status" value="1"/>
</dbReference>
<sequence length="178" mass="19745">MTTHDITPFLFEGEVLVRAVSLNGDPWFVASDLALGLGYRDAERITRLLDDDEKGTLKMGTLGGDQSLSIVSEPGLYKAIGRSNKPAAKRFDRWVRHEVLPTIRKTGGYHVPDDRAHVMPPVNGQVQDMALNLRLITEARQTWGCKASQQMWLKINLPTVPAMFEGGGQASLQFDLAR</sequence>
<proteinExistence type="predicted"/>
<protein>
    <submittedName>
        <fullName evidence="2">BRO family protein</fullName>
    </submittedName>
</protein>
<accession>A0A560IT64</accession>
<comment type="caution">
    <text evidence="2">The sequence shown here is derived from an EMBL/GenBank/DDBJ whole genome shotgun (WGS) entry which is preliminary data.</text>
</comment>
<organism evidence="2 3">
    <name type="scientific">Nitrospirillum amazonense</name>
    <dbReference type="NCBI Taxonomy" id="28077"/>
    <lineage>
        <taxon>Bacteria</taxon>
        <taxon>Pseudomonadati</taxon>
        <taxon>Pseudomonadota</taxon>
        <taxon>Alphaproteobacteria</taxon>
        <taxon>Rhodospirillales</taxon>
        <taxon>Azospirillaceae</taxon>
        <taxon>Nitrospirillum</taxon>
    </lineage>
</organism>
<reference evidence="2 3" key="1">
    <citation type="submission" date="2019-06" db="EMBL/GenBank/DDBJ databases">
        <title>Genomic Encyclopedia of Type Strains, Phase IV (KMG-V): Genome sequencing to study the core and pangenomes of soil and plant-associated prokaryotes.</title>
        <authorList>
            <person name="Whitman W."/>
        </authorList>
    </citation>
    <scope>NUCLEOTIDE SEQUENCE [LARGE SCALE GENOMIC DNA]</scope>
    <source>
        <strain evidence="2 3">BR 11140</strain>
    </source>
</reference>
<name>A0A560IT64_9PROT</name>
<dbReference type="InterPro" id="IPR003497">
    <property type="entry name" value="BRO_N_domain"/>
</dbReference>
<dbReference type="PANTHER" id="PTHR36180">
    <property type="entry name" value="DNA-BINDING PROTEIN-RELATED-RELATED"/>
    <property type="match status" value="1"/>
</dbReference>
<dbReference type="OrthoDB" id="9808959at2"/>
<dbReference type="AlphaFoldDB" id="A0A560IT64"/>
<dbReference type="EMBL" id="VITT01000005">
    <property type="protein sequence ID" value="TWB62252.1"/>
    <property type="molecule type" value="Genomic_DNA"/>
</dbReference>
<dbReference type="Proteomes" id="UP000318050">
    <property type="component" value="Unassembled WGS sequence"/>
</dbReference>
<evidence type="ECO:0000313" key="3">
    <source>
        <dbReference type="Proteomes" id="UP000318050"/>
    </source>
</evidence>
<dbReference type="Pfam" id="PF02498">
    <property type="entry name" value="Bro-N"/>
    <property type="match status" value="1"/>
</dbReference>
<dbReference type="SMART" id="SM01040">
    <property type="entry name" value="Bro-N"/>
    <property type="match status" value="1"/>
</dbReference>
<evidence type="ECO:0000313" key="2">
    <source>
        <dbReference type="EMBL" id="TWB62252.1"/>
    </source>
</evidence>
<evidence type="ECO:0000259" key="1">
    <source>
        <dbReference type="PROSITE" id="PS51750"/>
    </source>
</evidence>
<feature type="domain" description="Bro-N" evidence="1">
    <location>
        <begin position="3"/>
        <end position="107"/>
    </location>
</feature>
<dbReference type="PROSITE" id="PS51750">
    <property type="entry name" value="BRO_N"/>
    <property type="match status" value="1"/>
</dbReference>